<dbReference type="EMBL" id="CADCVQ010000081">
    <property type="protein sequence ID" value="CAA9500729.1"/>
    <property type="molecule type" value="Genomic_DNA"/>
</dbReference>
<proteinExistence type="predicted"/>
<feature type="compositionally biased region" description="Basic residues" evidence="1">
    <location>
        <begin position="86"/>
        <end position="103"/>
    </location>
</feature>
<feature type="compositionally biased region" description="Basic and acidic residues" evidence="1">
    <location>
        <begin position="127"/>
        <end position="145"/>
    </location>
</feature>
<gene>
    <name evidence="2" type="ORF">AVDCRST_MAG67-1962</name>
</gene>
<organism evidence="2">
    <name type="scientific">uncultured Solirubrobacteraceae bacterium</name>
    <dbReference type="NCBI Taxonomy" id="1162706"/>
    <lineage>
        <taxon>Bacteria</taxon>
        <taxon>Bacillati</taxon>
        <taxon>Actinomycetota</taxon>
        <taxon>Thermoleophilia</taxon>
        <taxon>Solirubrobacterales</taxon>
        <taxon>Solirubrobacteraceae</taxon>
        <taxon>environmental samples</taxon>
    </lineage>
</organism>
<feature type="non-terminal residue" evidence="2">
    <location>
        <position position="1"/>
    </location>
</feature>
<evidence type="ECO:0000256" key="1">
    <source>
        <dbReference type="SAM" id="MobiDB-lite"/>
    </source>
</evidence>
<protein>
    <submittedName>
        <fullName evidence="2">Uncharacterized protein</fullName>
    </submittedName>
</protein>
<evidence type="ECO:0000313" key="2">
    <source>
        <dbReference type="EMBL" id="CAA9500729.1"/>
    </source>
</evidence>
<feature type="non-terminal residue" evidence="2">
    <location>
        <position position="157"/>
    </location>
</feature>
<reference evidence="2" key="1">
    <citation type="submission" date="2020-02" db="EMBL/GenBank/DDBJ databases">
        <authorList>
            <person name="Meier V. D."/>
        </authorList>
    </citation>
    <scope>NUCLEOTIDE SEQUENCE</scope>
    <source>
        <strain evidence="2">AVDCRST_MAG67</strain>
    </source>
</reference>
<sequence>GDPADNRSPVPHRPRPAALVLRHAGRGQGLGRGHRRPIHPRRDHRTPRARGPAARPLHRGRGLLRPRGQRDDRRRRRDRRAGWRPARVRPPRRPPQVHRRAGRGPHDLGAHAGRLREPHRRGQRAGRGADRPAAERRPARERRGDPPAARQRAARRL</sequence>
<accession>A0A6J4SJH2</accession>
<dbReference type="AlphaFoldDB" id="A0A6J4SJH2"/>
<feature type="compositionally biased region" description="Basic residues" evidence="1">
    <location>
        <begin position="32"/>
        <end position="48"/>
    </location>
</feature>
<feature type="region of interest" description="Disordered" evidence="1">
    <location>
        <begin position="1"/>
        <end position="157"/>
    </location>
</feature>
<name>A0A6J4SJH2_9ACTN</name>